<feature type="repeat" description="ANK" evidence="3">
    <location>
        <begin position="848"/>
        <end position="880"/>
    </location>
</feature>
<evidence type="ECO:0000259" key="4">
    <source>
        <dbReference type="PROSITE" id="PS50837"/>
    </source>
</evidence>
<feature type="domain" description="NACHT" evidence="4">
    <location>
        <begin position="114"/>
        <end position="257"/>
    </location>
</feature>
<evidence type="ECO:0000256" key="1">
    <source>
        <dbReference type="ARBA" id="ARBA00022737"/>
    </source>
</evidence>
<feature type="repeat" description="ANK" evidence="3">
    <location>
        <begin position="650"/>
        <end position="682"/>
    </location>
</feature>
<dbReference type="SUPFAM" id="SSF48403">
    <property type="entry name" value="Ankyrin repeat"/>
    <property type="match status" value="1"/>
</dbReference>
<dbReference type="PROSITE" id="PS50088">
    <property type="entry name" value="ANK_REPEAT"/>
    <property type="match status" value="10"/>
</dbReference>
<feature type="repeat" description="ANK" evidence="3">
    <location>
        <begin position="716"/>
        <end position="748"/>
    </location>
</feature>
<dbReference type="AlphaFoldDB" id="A0A8H7D4I8"/>
<dbReference type="InterPro" id="IPR056884">
    <property type="entry name" value="NPHP3-like_N"/>
</dbReference>
<dbReference type="PANTHER" id="PTHR24166">
    <property type="entry name" value="ROLLING PEBBLES, ISOFORM B"/>
    <property type="match status" value="1"/>
</dbReference>
<dbReference type="Gene3D" id="1.25.40.20">
    <property type="entry name" value="Ankyrin repeat-containing domain"/>
    <property type="match status" value="5"/>
</dbReference>
<feature type="repeat" description="ANK" evidence="3">
    <location>
        <begin position="881"/>
        <end position="913"/>
    </location>
</feature>
<feature type="repeat" description="ANK" evidence="3">
    <location>
        <begin position="749"/>
        <end position="781"/>
    </location>
</feature>
<feature type="repeat" description="ANK" evidence="3">
    <location>
        <begin position="617"/>
        <end position="649"/>
    </location>
</feature>
<feature type="repeat" description="ANK" evidence="3">
    <location>
        <begin position="584"/>
        <end position="616"/>
    </location>
</feature>
<dbReference type="InterPro" id="IPR002110">
    <property type="entry name" value="Ankyrin_rpt"/>
</dbReference>
<proteinExistence type="predicted"/>
<feature type="repeat" description="ANK" evidence="3">
    <location>
        <begin position="683"/>
        <end position="715"/>
    </location>
</feature>
<evidence type="ECO:0000313" key="6">
    <source>
        <dbReference type="Proteomes" id="UP000620124"/>
    </source>
</evidence>
<protein>
    <submittedName>
        <fullName evidence="5">HET-domain-containing protein</fullName>
    </submittedName>
</protein>
<dbReference type="PRINTS" id="PR01415">
    <property type="entry name" value="ANKYRIN"/>
</dbReference>
<dbReference type="PROSITE" id="PS50297">
    <property type="entry name" value="ANK_REP_REGION"/>
    <property type="match status" value="10"/>
</dbReference>
<dbReference type="SMART" id="SM00248">
    <property type="entry name" value="ANK"/>
    <property type="match status" value="10"/>
</dbReference>
<keyword evidence="1" id="KW-0677">Repeat</keyword>
<sequence length="923" mass="102251">MSGEVNEFKTFIANVSGGTGGMGGMGSMMGGGGGIGQGPTVNYHINAVGNLTTNNSGGSLVVHNDRLKEVLGKWLEFPPETKDRQYHLRSLHHKDTGHWLLHDCQFAKWKATPGSLWIKGISGTGKSVLSSTVIEDITMACPKQSAVAYFYFYFSKHRQRMDIMVRSIIWQLSGWSSLPYSALHQLYETLGNGTIHPQHVHLQGVLEDLLSELDQTYIVIDGLDECHKTDWKPLVQFIHSLQHPTKNALHLLFTSQPLQEFQIAFKDVNFIELGSAITTGNIRSFVGSEILGVGNWTCDDKDTMFCMAACLLIELRGCYFRDDVEETLRALPADLFGIYCRFLTWGKDSLKQTVFIQAIFRWLVFSARKLTPEELADAIAFRLSDPEFDFFNPAKSIHDPKRRLGNSDIFKLSEGLIVIKHDGSDKPSITLAHSSVKDYILSPHFQQEFGAIIDLTKDISHKFIAQTCVRYLLLFADAQHLMTGKTLLDYPISLYAAEYWFHHLQLCDSWDQEALLPSTMHLLEDGSSQYAALYQLRPLPWYMIRVWHGPISPAVCMCSKIGYTAGVQSLLIKHSTSVDQADKDGRAALHQASSEGHLDTAQLLIEHSASVDQPDKDGCTALHLASSKGHLNIVQLLIECNASVDQADKDGRAALHKASSQGYPNIVQLLLEHNTSVNQADKDGRTALHLASSKGHLDIMQLLTECNASVNQADTAGWTVLHLASSKGHLDIVQLLIECSISFDQADTAGWTALHHALSKGHLNVAQLLIEHSTSVDQADKYGWTALHHALRWGHLNIVQLIIEHSASVDQADKHGWTALHLALSKGHYDIAQQLIECSASVDQADKDGWTALHLASSKGCLNIVQLLIEHGASVDQADKDGWTALHLAWSKGHLDIAQLLIECSASVDQTFQKNPFNKVINE</sequence>
<dbReference type="Pfam" id="PF13637">
    <property type="entry name" value="Ank_4"/>
    <property type="match status" value="1"/>
</dbReference>
<dbReference type="Pfam" id="PF12796">
    <property type="entry name" value="Ank_2"/>
    <property type="match status" value="3"/>
</dbReference>
<dbReference type="SUPFAM" id="SSF52540">
    <property type="entry name" value="P-loop containing nucleoside triphosphate hydrolases"/>
    <property type="match status" value="1"/>
</dbReference>
<evidence type="ECO:0000256" key="2">
    <source>
        <dbReference type="ARBA" id="ARBA00023043"/>
    </source>
</evidence>
<reference evidence="5" key="1">
    <citation type="submission" date="2020-05" db="EMBL/GenBank/DDBJ databases">
        <title>Mycena genomes resolve the evolution of fungal bioluminescence.</title>
        <authorList>
            <person name="Tsai I.J."/>
        </authorList>
    </citation>
    <scope>NUCLEOTIDE SEQUENCE</scope>
    <source>
        <strain evidence="5">CCC161011</strain>
    </source>
</reference>
<keyword evidence="6" id="KW-1185">Reference proteome</keyword>
<dbReference type="PANTHER" id="PTHR24166:SF48">
    <property type="entry name" value="PROTEIN VAPYRIN"/>
    <property type="match status" value="1"/>
</dbReference>
<dbReference type="Pfam" id="PF00023">
    <property type="entry name" value="Ank"/>
    <property type="match status" value="1"/>
</dbReference>
<accession>A0A8H7D4I8</accession>
<evidence type="ECO:0000313" key="5">
    <source>
        <dbReference type="EMBL" id="KAF7358498.1"/>
    </source>
</evidence>
<gene>
    <name evidence="5" type="ORF">MVEN_00900500</name>
</gene>
<name>A0A8H7D4I8_9AGAR</name>
<evidence type="ECO:0000256" key="3">
    <source>
        <dbReference type="PROSITE-ProRule" id="PRU00023"/>
    </source>
</evidence>
<dbReference type="Proteomes" id="UP000620124">
    <property type="component" value="Unassembled WGS sequence"/>
</dbReference>
<organism evidence="5 6">
    <name type="scientific">Mycena venus</name>
    <dbReference type="NCBI Taxonomy" id="2733690"/>
    <lineage>
        <taxon>Eukaryota</taxon>
        <taxon>Fungi</taxon>
        <taxon>Dikarya</taxon>
        <taxon>Basidiomycota</taxon>
        <taxon>Agaricomycotina</taxon>
        <taxon>Agaricomycetes</taxon>
        <taxon>Agaricomycetidae</taxon>
        <taxon>Agaricales</taxon>
        <taxon>Marasmiineae</taxon>
        <taxon>Mycenaceae</taxon>
        <taxon>Mycena</taxon>
    </lineage>
</organism>
<dbReference type="Pfam" id="PF24883">
    <property type="entry name" value="NPHP3_N"/>
    <property type="match status" value="1"/>
</dbReference>
<dbReference type="InterPro" id="IPR050889">
    <property type="entry name" value="Dendritic_Spine_Reg/Scaffold"/>
</dbReference>
<dbReference type="EMBL" id="JACAZI010000006">
    <property type="protein sequence ID" value="KAF7358498.1"/>
    <property type="molecule type" value="Genomic_DNA"/>
</dbReference>
<comment type="caution">
    <text evidence="5">The sequence shown here is derived from an EMBL/GenBank/DDBJ whole genome shotgun (WGS) entry which is preliminary data.</text>
</comment>
<dbReference type="InterPro" id="IPR007111">
    <property type="entry name" value="NACHT_NTPase"/>
</dbReference>
<dbReference type="InterPro" id="IPR036770">
    <property type="entry name" value="Ankyrin_rpt-contain_sf"/>
</dbReference>
<keyword evidence="2 3" id="KW-0040">ANK repeat</keyword>
<dbReference type="InterPro" id="IPR027417">
    <property type="entry name" value="P-loop_NTPase"/>
</dbReference>
<dbReference type="OrthoDB" id="7464126at2759"/>
<dbReference type="PROSITE" id="PS50837">
    <property type="entry name" value="NACHT"/>
    <property type="match status" value="1"/>
</dbReference>
<feature type="repeat" description="ANK" evidence="3">
    <location>
        <begin position="815"/>
        <end position="847"/>
    </location>
</feature>
<feature type="repeat" description="ANK" evidence="3">
    <location>
        <begin position="782"/>
        <end position="814"/>
    </location>
</feature>
<dbReference type="Gene3D" id="3.40.50.300">
    <property type="entry name" value="P-loop containing nucleotide triphosphate hydrolases"/>
    <property type="match status" value="1"/>
</dbReference>